<name>A0ABQ8SD36_PERAM</name>
<gene>
    <name evidence="3" type="ORF">ANN_20625</name>
</gene>
<keyword evidence="2" id="KW-0812">Transmembrane</keyword>
<evidence type="ECO:0000256" key="1">
    <source>
        <dbReference type="SAM" id="MobiDB-lite"/>
    </source>
</evidence>
<feature type="region of interest" description="Disordered" evidence="1">
    <location>
        <begin position="1"/>
        <end position="24"/>
    </location>
</feature>
<protein>
    <submittedName>
        <fullName evidence="3">Uncharacterized protein</fullName>
    </submittedName>
</protein>
<evidence type="ECO:0000313" key="3">
    <source>
        <dbReference type="EMBL" id="KAJ4432011.1"/>
    </source>
</evidence>
<dbReference type="Proteomes" id="UP001148838">
    <property type="component" value="Unassembled WGS sequence"/>
</dbReference>
<comment type="caution">
    <text evidence="3">The sequence shown here is derived from an EMBL/GenBank/DDBJ whole genome shotgun (WGS) entry which is preliminary data.</text>
</comment>
<dbReference type="EMBL" id="JAJSOF020000029">
    <property type="protein sequence ID" value="KAJ4432011.1"/>
    <property type="molecule type" value="Genomic_DNA"/>
</dbReference>
<keyword evidence="2" id="KW-1133">Transmembrane helix</keyword>
<feature type="transmembrane region" description="Helical" evidence="2">
    <location>
        <begin position="85"/>
        <end position="105"/>
    </location>
</feature>
<proteinExistence type="predicted"/>
<sequence length="157" mass="17452">MSPGSNTESYPPFDHIGLRENPGKNLNQVTWSSRESNPGHLVSRPDALAVTPQYDIESVLGGHKFVSRTPIYYSIKRMLRVISPLNIKTIIIIIIINFPCIVGPYHHGMARPQVTDRGDGLQIWRVAVNILNRQSETADEGWSSSLGVGRRANNPLP</sequence>
<accession>A0ABQ8SD36</accession>
<evidence type="ECO:0000256" key="2">
    <source>
        <dbReference type="SAM" id="Phobius"/>
    </source>
</evidence>
<keyword evidence="4" id="KW-1185">Reference proteome</keyword>
<reference evidence="3 4" key="1">
    <citation type="journal article" date="2022" name="Allergy">
        <title>Genome assembly and annotation of Periplaneta americana reveal a comprehensive cockroach allergen profile.</title>
        <authorList>
            <person name="Wang L."/>
            <person name="Xiong Q."/>
            <person name="Saelim N."/>
            <person name="Wang L."/>
            <person name="Nong W."/>
            <person name="Wan A.T."/>
            <person name="Shi M."/>
            <person name="Liu X."/>
            <person name="Cao Q."/>
            <person name="Hui J.H.L."/>
            <person name="Sookrung N."/>
            <person name="Leung T.F."/>
            <person name="Tungtrongchitr A."/>
            <person name="Tsui S.K.W."/>
        </authorList>
    </citation>
    <scope>NUCLEOTIDE SEQUENCE [LARGE SCALE GENOMIC DNA]</scope>
    <source>
        <strain evidence="3">PWHHKU_190912</strain>
    </source>
</reference>
<organism evidence="3 4">
    <name type="scientific">Periplaneta americana</name>
    <name type="common">American cockroach</name>
    <name type="synonym">Blatta americana</name>
    <dbReference type="NCBI Taxonomy" id="6978"/>
    <lineage>
        <taxon>Eukaryota</taxon>
        <taxon>Metazoa</taxon>
        <taxon>Ecdysozoa</taxon>
        <taxon>Arthropoda</taxon>
        <taxon>Hexapoda</taxon>
        <taxon>Insecta</taxon>
        <taxon>Pterygota</taxon>
        <taxon>Neoptera</taxon>
        <taxon>Polyneoptera</taxon>
        <taxon>Dictyoptera</taxon>
        <taxon>Blattodea</taxon>
        <taxon>Blattoidea</taxon>
        <taxon>Blattidae</taxon>
        <taxon>Blattinae</taxon>
        <taxon>Periplaneta</taxon>
    </lineage>
</organism>
<evidence type="ECO:0000313" key="4">
    <source>
        <dbReference type="Proteomes" id="UP001148838"/>
    </source>
</evidence>
<keyword evidence="2" id="KW-0472">Membrane</keyword>